<dbReference type="EMBL" id="CP026604">
    <property type="protein sequence ID" value="AWB68228.1"/>
    <property type="molecule type" value="Genomic_DNA"/>
</dbReference>
<dbReference type="KEGG" id="cate:C2869_18215"/>
<evidence type="ECO:0000313" key="4">
    <source>
        <dbReference type="Proteomes" id="UP000244441"/>
    </source>
</evidence>
<keyword evidence="4" id="KW-1185">Reference proteome</keyword>
<evidence type="ECO:0000256" key="2">
    <source>
        <dbReference type="SAM" id="Phobius"/>
    </source>
</evidence>
<proteinExistence type="predicted"/>
<organism evidence="3 4">
    <name type="scientific">Saccharobesus litoralis</name>
    <dbReference type="NCBI Taxonomy" id="2172099"/>
    <lineage>
        <taxon>Bacteria</taxon>
        <taxon>Pseudomonadati</taxon>
        <taxon>Pseudomonadota</taxon>
        <taxon>Gammaproteobacteria</taxon>
        <taxon>Alteromonadales</taxon>
        <taxon>Alteromonadaceae</taxon>
        <taxon>Saccharobesus</taxon>
    </lineage>
</organism>
<feature type="transmembrane region" description="Helical" evidence="2">
    <location>
        <begin position="6"/>
        <end position="23"/>
    </location>
</feature>
<feature type="compositionally biased region" description="Low complexity" evidence="1">
    <location>
        <begin position="209"/>
        <end position="222"/>
    </location>
</feature>
<name>A0A2S0VVJ6_9ALTE</name>
<keyword evidence="2" id="KW-1133">Transmembrane helix</keyword>
<evidence type="ECO:0000313" key="3">
    <source>
        <dbReference type="EMBL" id="AWB68228.1"/>
    </source>
</evidence>
<gene>
    <name evidence="3" type="ORF">C2869_18215</name>
</gene>
<reference evidence="3 4" key="1">
    <citation type="submission" date="2018-01" db="EMBL/GenBank/DDBJ databases">
        <title>Genome sequence of a Cantenovulum-like bacteria.</title>
        <authorList>
            <person name="Tan W.R."/>
            <person name="Lau N.-S."/>
            <person name="Go F."/>
            <person name="Amirul A.-A.A."/>
        </authorList>
    </citation>
    <scope>NUCLEOTIDE SEQUENCE [LARGE SCALE GENOMIC DNA]</scope>
    <source>
        <strain evidence="3 4">CCB-QB4</strain>
    </source>
</reference>
<dbReference type="Proteomes" id="UP000244441">
    <property type="component" value="Chromosome"/>
</dbReference>
<dbReference type="AlphaFoldDB" id="A0A2S0VVJ6"/>
<dbReference type="RefSeq" id="WP_108604292.1">
    <property type="nucleotide sequence ID" value="NZ_CP026604.1"/>
</dbReference>
<keyword evidence="2" id="KW-0472">Membrane</keyword>
<evidence type="ECO:0000256" key="1">
    <source>
        <dbReference type="SAM" id="MobiDB-lite"/>
    </source>
</evidence>
<sequence length="228" mass="25389">MSISQIIIGLMVLLIVGLIIKGVKNHRRYHSIKQRKDFINSYSFPDAINSKLKSKYSFLSEKDLSQVQQGLRDWFYVCNAACNKPVSMPSQVVDDAWHEFILYTKLYAKFCQGAFGQFLHHTPAEAMLSPTKAQQGIKRAWRIACKRDKINPHKPSRLPLLFAIDKQLNIPNGFYYSKNCTRSKNNEQCANSISCSSCNTGCDGYMDSADSSSTSDSGSGCSSCGGGD</sequence>
<feature type="region of interest" description="Disordered" evidence="1">
    <location>
        <begin position="209"/>
        <end position="228"/>
    </location>
</feature>
<protein>
    <submittedName>
        <fullName evidence="3">Uncharacterized protein</fullName>
    </submittedName>
</protein>
<accession>A0A2S0VVJ6</accession>
<keyword evidence="2" id="KW-0812">Transmembrane</keyword>
<dbReference type="OrthoDB" id="278697at2"/>